<dbReference type="Proteomes" id="UP001596540">
    <property type="component" value="Unassembled WGS sequence"/>
</dbReference>
<dbReference type="PROSITE" id="PS51186">
    <property type="entry name" value="GNAT"/>
    <property type="match status" value="1"/>
</dbReference>
<keyword evidence="3" id="KW-1185">Reference proteome</keyword>
<evidence type="ECO:0000259" key="1">
    <source>
        <dbReference type="PROSITE" id="PS51186"/>
    </source>
</evidence>
<dbReference type="InterPro" id="IPR016181">
    <property type="entry name" value="Acyl_CoA_acyltransferase"/>
</dbReference>
<reference evidence="3" key="1">
    <citation type="journal article" date="2019" name="Int. J. Syst. Evol. Microbiol.">
        <title>The Global Catalogue of Microorganisms (GCM) 10K type strain sequencing project: providing services to taxonomists for standard genome sequencing and annotation.</title>
        <authorList>
            <consortium name="The Broad Institute Genomics Platform"/>
            <consortium name="The Broad Institute Genome Sequencing Center for Infectious Disease"/>
            <person name="Wu L."/>
            <person name="Ma J."/>
        </authorList>
    </citation>
    <scope>NUCLEOTIDE SEQUENCE [LARGE SCALE GENOMIC DNA]</scope>
    <source>
        <strain evidence="3">CGMCC 4.7382</strain>
    </source>
</reference>
<proteinExistence type="predicted"/>
<dbReference type="EMBL" id="JBHTBH010000005">
    <property type="protein sequence ID" value="MFC7328600.1"/>
    <property type="molecule type" value="Genomic_DNA"/>
</dbReference>
<evidence type="ECO:0000313" key="3">
    <source>
        <dbReference type="Proteomes" id="UP001596540"/>
    </source>
</evidence>
<dbReference type="Pfam" id="PF00583">
    <property type="entry name" value="Acetyltransf_1"/>
    <property type="match status" value="1"/>
</dbReference>
<accession>A0ABW2KGZ2</accession>
<dbReference type="Gene3D" id="3.40.630.30">
    <property type="match status" value="1"/>
</dbReference>
<dbReference type="EC" id="2.3.-.-" evidence="2"/>
<name>A0ABW2KGZ2_9ACTN</name>
<protein>
    <submittedName>
        <fullName evidence="2">GNAT family N-acetyltransferase</fullName>
        <ecNumber evidence="2">2.3.-.-</ecNumber>
    </submittedName>
</protein>
<organism evidence="2 3">
    <name type="scientific">Marinactinospora rubrisoli</name>
    <dbReference type="NCBI Taxonomy" id="2715399"/>
    <lineage>
        <taxon>Bacteria</taxon>
        <taxon>Bacillati</taxon>
        <taxon>Actinomycetota</taxon>
        <taxon>Actinomycetes</taxon>
        <taxon>Streptosporangiales</taxon>
        <taxon>Nocardiopsidaceae</taxon>
        <taxon>Marinactinospora</taxon>
    </lineage>
</organism>
<dbReference type="RefSeq" id="WP_379871248.1">
    <property type="nucleotide sequence ID" value="NZ_JBHTBH010000005.1"/>
</dbReference>
<sequence length="185" mass="20422">MQNSVATKSRVGAGEVLRFRYLGRHDIEDVADLWRSQHLRHTALAPHLEEVLASVDVEESWRRRRAQYLDWLADPDTIAVLAERGGTAVGYAMVTVRRTHQGSWERGERVAVVQTLSVPADPADAAVGPALLEEVRHQLAAAGIRELELDAVATNSDAIRFYQEQGFHPFVTTLVARIGAAGPHD</sequence>
<dbReference type="InterPro" id="IPR000182">
    <property type="entry name" value="GNAT_dom"/>
</dbReference>
<gene>
    <name evidence="2" type="ORF">ACFQRF_12690</name>
</gene>
<comment type="caution">
    <text evidence="2">The sequence shown here is derived from an EMBL/GenBank/DDBJ whole genome shotgun (WGS) entry which is preliminary data.</text>
</comment>
<dbReference type="GO" id="GO:0016746">
    <property type="term" value="F:acyltransferase activity"/>
    <property type="evidence" value="ECO:0007669"/>
    <property type="project" value="UniProtKB-KW"/>
</dbReference>
<feature type="domain" description="N-acetyltransferase" evidence="1">
    <location>
        <begin position="39"/>
        <end position="185"/>
    </location>
</feature>
<dbReference type="SUPFAM" id="SSF55729">
    <property type="entry name" value="Acyl-CoA N-acyltransferases (Nat)"/>
    <property type="match status" value="1"/>
</dbReference>
<keyword evidence="2" id="KW-0808">Transferase</keyword>
<evidence type="ECO:0000313" key="2">
    <source>
        <dbReference type="EMBL" id="MFC7328600.1"/>
    </source>
</evidence>
<keyword evidence="2" id="KW-0012">Acyltransferase</keyword>